<dbReference type="InterPro" id="IPR028909">
    <property type="entry name" value="bL21-like"/>
</dbReference>
<keyword evidence="3" id="KW-0694">RNA-binding</keyword>
<sequence length="106" mass="12069">MTLAVIKTGGKQYIVSPGDKIKIEKLEVKEGKETTFNEVLLLEKGRKIEIGTPFIKGAKVTGKVLSHGKRKKVIIFKYKSKKRYKKKKGHRQPFTEVEITKIVLSQ</sequence>
<dbReference type="Pfam" id="PF00829">
    <property type="entry name" value="Ribosomal_L21p"/>
    <property type="match status" value="1"/>
</dbReference>
<dbReference type="PANTHER" id="PTHR21349">
    <property type="entry name" value="50S RIBOSOMAL PROTEIN L21"/>
    <property type="match status" value="1"/>
</dbReference>
<evidence type="ECO:0000256" key="4">
    <source>
        <dbReference type="ARBA" id="ARBA00022980"/>
    </source>
</evidence>
<dbReference type="GO" id="GO:0005737">
    <property type="term" value="C:cytoplasm"/>
    <property type="evidence" value="ECO:0007669"/>
    <property type="project" value="UniProtKB-ARBA"/>
</dbReference>
<dbReference type="PROSITE" id="PS01169">
    <property type="entry name" value="RIBOSOMAL_L21"/>
    <property type="match status" value="1"/>
</dbReference>
<evidence type="ECO:0000313" key="6">
    <source>
        <dbReference type="EMBL" id="KKO02673.1"/>
    </source>
</evidence>
<name>A0A0F9VRV4_9ZZZZ</name>
<keyword evidence="4" id="KW-0689">Ribosomal protein</keyword>
<comment type="caution">
    <text evidence="6">The sequence shown here is derived from an EMBL/GenBank/DDBJ whole genome shotgun (WGS) entry which is preliminary data.</text>
</comment>
<dbReference type="NCBIfam" id="TIGR00061">
    <property type="entry name" value="L21"/>
    <property type="match status" value="1"/>
</dbReference>
<dbReference type="InterPro" id="IPR036164">
    <property type="entry name" value="bL21-like_sf"/>
</dbReference>
<evidence type="ECO:0000256" key="5">
    <source>
        <dbReference type="ARBA" id="ARBA00023274"/>
    </source>
</evidence>
<dbReference type="EMBL" id="LAZR01000029">
    <property type="protein sequence ID" value="KKO02673.1"/>
    <property type="molecule type" value="Genomic_DNA"/>
</dbReference>
<comment type="similarity">
    <text evidence="1">Belongs to the bacterial ribosomal protein bL21 family.</text>
</comment>
<organism evidence="6">
    <name type="scientific">marine sediment metagenome</name>
    <dbReference type="NCBI Taxonomy" id="412755"/>
    <lineage>
        <taxon>unclassified sequences</taxon>
        <taxon>metagenomes</taxon>
        <taxon>ecological metagenomes</taxon>
    </lineage>
</organism>
<dbReference type="GO" id="GO:1990904">
    <property type="term" value="C:ribonucleoprotein complex"/>
    <property type="evidence" value="ECO:0007669"/>
    <property type="project" value="UniProtKB-KW"/>
</dbReference>
<dbReference type="PANTHER" id="PTHR21349:SF0">
    <property type="entry name" value="LARGE RIBOSOMAL SUBUNIT PROTEIN BL21M"/>
    <property type="match status" value="1"/>
</dbReference>
<dbReference type="GO" id="GO:0019843">
    <property type="term" value="F:rRNA binding"/>
    <property type="evidence" value="ECO:0007669"/>
    <property type="project" value="UniProtKB-KW"/>
</dbReference>
<dbReference type="HAMAP" id="MF_01363">
    <property type="entry name" value="Ribosomal_bL21"/>
    <property type="match status" value="1"/>
</dbReference>
<dbReference type="InterPro" id="IPR018258">
    <property type="entry name" value="Ribosomal_bL21_CS"/>
</dbReference>
<dbReference type="GO" id="GO:0006412">
    <property type="term" value="P:translation"/>
    <property type="evidence" value="ECO:0007669"/>
    <property type="project" value="InterPro"/>
</dbReference>
<keyword evidence="2" id="KW-0699">rRNA-binding</keyword>
<proteinExistence type="inferred from homology"/>
<dbReference type="AlphaFoldDB" id="A0A0F9VRV4"/>
<reference evidence="6" key="1">
    <citation type="journal article" date="2015" name="Nature">
        <title>Complex archaea that bridge the gap between prokaryotes and eukaryotes.</title>
        <authorList>
            <person name="Spang A."/>
            <person name="Saw J.H."/>
            <person name="Jorgensen S.L."/>
            <person name="Zaremba-Niedzwiedzka K."/>
            <person name="Martijn J."/>
            <person name="Lind A.E."/>
            <person name="van Eijk R."/>
            <person name="Schleper C."/>
            <person name="Guy L."/>
            <person name="Ettema T.J."/>
        </authorList>
    </citation>
    <scope>NUCLEOTIDE SEQUENCE</scope>
</reference>
<keyword evidence="5" id="KW-0687">Ribonucleoprotein</keyword>
<evidence type="ECO:0000256" key="1">
    <source>
        <dbReference type="ARBA" id="ARBA00008563"/>
    </source>
</evidence>
<evidence type="ECO:0000256" key="3">
    <source>
        <dbReference type="ARBA" id="ARBA00022884"/>
    </source>
</evidence>
<dbReference type="InterPro" id="IPR001787">
    <property type="entry name" value="Ribosomal_bL21"/>
</dbReference>
<dbReference type="GO" id="GO:0003735">
    <property type="term" value="F:structural constituent of ribosome"/>
    <property type="evidence" value="ECO:0007669"/>
    <property type="project" value="InterPro"/>
</dbReference>
<dbReference type="GO" id="GO:0005840">
    <property type="term" value="C:ribosome"/>
    <property type="evidence" value="ECO:0007669"/>
    <property type="project" value="UniProtKB-KW"/>
</dbReference>
<gene>
    <name evidence="6" type="ORF">LCGC14_0101210</name>
</gene>
<evidence type="ECO:0000256" key="2">
    <source>
        <dbReference type="ARBA" id="ARBA00022730"/>
    </source>
</evidence>
<accession>A0A0F9VRV4</accession>
<dbReference type="SUPFAM" id="SSF141091">
    <property type="entry name" value="L21p-like"/>
    <property type="match status" value="1"/>
</dbReference>
<protein>
    <recommendedName>
        <fullName evidence="7">50S ribosomal protein L21</fullName>
    </recommendedName>
</protein>
<evidence type="ECO:0008006" key="7">
    <source>
        <dbReference type="Google" id="ProtNLM"/>
    </source>
</evidence>